<keyword evidence="12" id="KW-1185">Reference proteome</keyword>
<dbReference type="GO" id="GO:0015740">
    <property type="term" value="P:C4-dicarboxylate transport"/>
    <property type="evidence" value="ECO:0007669"/>
    <property type="project" value="TreeGrafter"/>
</dbReference>
<organism evidence="11 12">
    <name type="scientific">Georgenia muralis</name>
    <dbReference type="NCBI Taxonomy" id="154117"/>
    <lineage>
        <taxon>Bacteria</taxon>
        <taxon>Bacillati</taxon>
        <taxon>Actinomycetota</taxon>
        <taxon>Actinomycetes</taxon>
        <taxon>Micrococcales</taxon>
        <taxon>Bogoriellaceae</taxon>
        <taxon>Georgenia</taxon>
    </lineage>
</organism>
<evidence type="ECO:0000256" key="8">
    <source>
        <dbReference type="ARBA" id="ARBA00038436"/>
    </source>
</evidence>
<keyword evidence="3" id="KW-1003">Cell membrane</keyword>
<keyword evidence="6 9" id="KW-1133">Transmembrane helix</keyword>
<keyword evidence="4" id="KW-0997">Cell inner membrane</keyword>
<evidence type="ECO:0000256" key="3">
    <source>
        <dbReference type="ARBA" id="ARBA00022475"/>
    </source>
</evidence>
<keyword evidence="2" id="KW-0813">Transport</keyword>
<feature type="transmembrane region" description="Helical" evidence="9">
    <location>
        <begin position="86"/>
        <end position="108"/>
    </location>
</feature>
<feature type="transmembrane region" description="Helical" evidence="9">
    <location>
        <begin position="47"/>
        <end position="65"/>
    </location>
</feature>
<dbReference type="InterPro" id="IPR055348">
    <property type="entry name" value="DctQ"/>
</dbReference>
<name>A0A3N4ZC08_9MICO</name>
<evidence type="ECO:0000256" key="6">
    <source>
        <dbReference type="ARBA" id="ARBA00022989"/>
    </source>
</evidence>
<comment type="subcellular location">
    <subcellularLocation>
        <location evidence="1">Cell inner membrane</location>
        <topology evidence="1">Multi-pass membrane protein</topology>
    </subcellularLocation>
</comment>
<dbReference type="PANTHER" id="PTHR35011:SF2">
    <property type="entry name" value="2,3-DIKETO-L-GULONATE TRAP TRANSPORTER SMALL PERMEASE PROTEIN YIAM"/>
    <property type="match status" value="1"/>
</dbReference>
<dbReference type="PANTHER" id="PTHR35011">
    <property type="entry name" value="2,3-DIKETO-L-GULONATE TRAP TRANSPORTER SMALL PERMEASE PROTEIN YIAM"/>
    <property type="match status" value="1"/>
</dbReference>
<reference evidence="11 12" key="1">
    <citation type="submission" date="2018-11" db="EMBL/GenBank/DDBJ databases">
        <title>Sequencing the genomes of 1000 actinobacteria strains.</title>
        <authorList>
            <person name="Klenk H.-P."/>
        </authorList>
    </citation>
    <scope>NUCLEOTIDE SEQUENCE [LARGE SCALE GENOMIC DNA]</scope>
    <source>
        <strain evidence="11 12">DSM 14418</strain>
    </source>
</reference>
<keyword evidence="5 9" id="KW-0812">Transmembrane</keyword>
<keyword evidence="7 9" id="KW-0472">Membrane</keyword>
<sequence length="170" mass="18574">MTTLKKGLDKVLATISVTLFAVLVLVVVWQVFSRQVVGNPSTWSEELARQTFVWLGLFAAAYVFGERGHIAVEFVVRLFPEKVERVIAMAVQVLIIIFAVVVLVWGGWRAAQGAMGQNLSALPFTIGQMYLALPISGLFVAFYAIYHLQGIARGTEPAYAGLEAADEEAV</sequence>
<accession>A0A3N4ZC08</accession>
<proteinExistence type="inferred from homology"/>
<dbReference type="Pfam" id="PF04290">
    <property type="entry name" value="DctQ"/>
    <property type="match status" value="1"/>
</dbReference>
<dbReference type="RefSeq" id="WP_123919292.1">
    <property type="nucleotide sequence ID" value="NZ_RKRA01000001.1"/>
</dbReference>
<protein>
    <submittedName>
        <fullName evidence="11">TRAP-type C4-dicarboxylate transport system permease small subunit</fullName>
    </submittedName>
</protein>
<evidence type="ECO:0000313" key="11">
    <source>
        <dbReference type="EMBL" id="RPF28810.1"/>
    </source>
</evidence>
<feature type="transmembrane region" description="Helical" evidence="9">
    <location>
        <begin position="128"/>
        <end position="146"/>
    </location>
</feature>
<dbReference type="InterPro" id="IPR007387">
    <property type="entry name" value="TRAP_DctQ"/>
</dbReference>
<feature type="transmembrane region" description="Helical" evidence="9">
    <location>
        <begin position="12"/>
        <end position="32"/>
    </location>
</feature>
<evidence type="ECO:0000256" key="7">
    <source>
        <dbReference type="ARBA" id="ARBA00023136"/>
    </source>
</evidence>
<evidence type="ECO:0000256" key="2">
    <source>
        <dbReference type="ARBA" id="ARBA00022448"/>
    </source>
</evidence>
<evidence type="ECO:0000256" key="5">
    <source>
        <dbReference type="ARBA" id="ARBA00022692"/>
    </source>
</evidence>
<evidence type="ECO:0000313" key="12">
    <source>
        <dbReference type="Proteomes" id="UP000280726"/>
    </source>
</evidence>
<dbReference type="GO" id="GO:0005886">
    <property type="term" value="C:plasma membrane"/>
    <property type="evidence" value="ECO:0007669"/>
    <property type="project" value="UniProtKB-SubCell"/>
</dbReference>
<evidence type="ECO:0000259" key="10">
    <source>
        <dbReference type="Pfam" id="PF04290"/>
    </source>
</evidence>
<comment type="similarity">
    <text evidence="8">Belongs to the TRAP transporter small permease family.</text>
</comment>
<dbReference type="OrthoDB" id="2085311at2"/>
<feature type="domain" description="Tripartite ATP-independent periplasmic transporters DctQ component" evidence="10">
    <location>
        <begin position="23"/>
        <end position="149"/>
    </location>
</feature>
<evidence type="ECO:0000256" key="4">
    <source>
        <dbReference type="ARBA" id="ARBA00022519"/>
    </source>
</evidence>
<evidence type="ECO:0000256" key="1">
    <source>
        <dbReference type="ARBA" id="ARBA00004429"/>
    </source>
</evidence>
<gene>
    <name evidence="11" type="ORF">EDD32_3356</name>
</gene>
<comment type="caution">
    <text evidence="11">The sequence shown here is derived from an EMBL/GenBank/DDBJ whole genome shotgun (WGS) entry which is preliminary data.</text>
</comment>
<dbReference type="Proteomes" id="UP000280726">
    <property type="component" value="Unassembled WGS sequence"/>
</dbReference>
<evidence type="ECO:0000256" key="9">
    <source>
        <dbReference type="SAM" id="Phobius"/>
    </source>
</evidence>
<dbReference type="AlphaFoldDB" id="A0A3N4ZC08"/>
<dbReference type="GO" id="GO:0022857">
    <property type="term" value="F:transmembrane transporter activity"/>
    <property type="evidence" value="ECO:0007669"/>
    <property type="project" value="TreeGrafter"/>
</dbReference>
<dbReference type="EMBL" id="RKRA01000001">
    <property type="protein sequence ID" value="RPF28810.1"/>
    <property type="molecule type" value="Genomic_DNA"/>
</dbReference>